<gene>
    <name evidence="8" type="ORF">GAYE_SCF59G6468</name>
</gene>
<dbReference type="InterPro" id="IPR000597">
    <property type="entry name" value="Ribosomal_uL3"/>
</dbReference>
<evidence type="ECO:0000256" key="3">
    <source>
        <dbReference type="ARBA" id="ARBA00022980"/>
    </source>
</evidence>
<dbReference type="InterPro" id="IPR019926">
    <property type="entry name" value="Ribosomal_uL3_CS"/>
</dbReference>
<evidence type="ECO:0000313" key="8">
    <source>
        <dbReference type="EMBL" id="KAK4528524.1"/>
    </source>
</evidence>
<name>A0AAV9IMQ9_9RHOD</name>
<feature type="compositionally biased region" description="Basic residues" evidence="7">
    <location>
        <begin position="18"/>
        <end position="31"/>
    </location>
</feature>
<keyword evidence="9" id="KW-1185">Reference proteome</keyword>
<dbReference type="Gene3D" id="4.10.960.10">
    <property type="entry name" value="Ribosomal protein L3, domain 3"/>
    <property type="match status" value="1"/>
</dbReference>
<comment type="similarity">
    <text evidence="1 6">Belongs to the universal ribosomal protein uL3 family.</text>
</comment>
<dbReference type="InterPro" id="IPR044892">
    <property type="entry name" value="Ribosomal_L3_dom_3_arc_sf"/>
</dbReference>
<dbReference type="AlphaFoldDB" id="A0AAV9IMQ9"/>
<reference evidence="8 9" key="1">
    <citation type="submission" date="2022-07" db="EMBL/GenBank/DDBJ databases">
        <title>Genome-wide signatures of adaptation to extreme environments.</title>
        <authorList>
            <person name="Cho C.H."/>
            <person name="Yoon H.S."/>
        </authorList>
    </citation>
    <scope>NUCLEOTIDE SEQUENCE [LARGE SCALE GENOMIC DNA]</scope>
    <source>
        <strain evidence="8 9">108.79 E11</strain>
    </source>
</reference>
<dbReference type="Gene3D" id="3.30.1430.10">
    <property type="match status" value="1"/>
</dbReference>
<comment type="subunit">
    <text evidence="2">Part of the 50S ribosomal subunit.</text>
</comment>
<proteinExistence type="inferred from homology"/>
<dbReference type="PANTHER" id="PTHR11363:SF5">
    <property type="entry name" value="LARGE RIBOSOMAL SUBUNIT PROTEIN UL3"/>
    <property type="match status" value="1"/>
</dbReference>
<dbReference type="GO" id="GO:0003735">
    <property type="term" value="F:structural constituent of ribosome"/>
    <property type="evidence" value="ECO:0007669"/>
    <property type="project" value="InterPro"/>
</dbReference>
<accession>A0AAV9IMQ9</accession>
<dbReference type="GO" id="GO:0003723">
    <property type="term" value="F:RNA binding"/>
    <property type="evidence" value="ECO:0007669"/>
    <property type="project" value="TreeGrafter"/>
</dbReference>
<evidence type="ECO:0000256" key="1">
    <source>
        <dbReference type="ARBA" id="ARBA00006540"/>
    </source>
</evidence>
<dbReference type="Proteomes" id="UP001300502">
    <property type="component" value="Unassembled WGS sequence"/>
</dbReference>
<dbReference type="Gene3D" id="2.40.30.10">
    <property type="entry name" value="Translation factors"/>
    <property type="match status" value="1"/>
</dbReference>
<dbReference type="InterPro" id="IPR009000">
    <property type="entry name" value="Transl_B-barrel_sf"/>
</dbReference>
<dbReference type="GO" id="GO:0022625">
    <property type="term" value="C:cytosolic large ribosomal subunit"/>
    <property type="evidence" value="ECO:0007669"/>
    <property type="project" value="TreeGrafter"/>
</dbReference>
<evidence type="ECO:0000313" key="9">
    <source>
        <dbReference type="Proteomes" id="UP001300502"/>
    </source>
</evidence>
<organism evidence="8 9">
    <name type="scientific">Galdieria yellowstonensis</name>
    <dbReference type="NCBI Taxonomy" id="3028027"/>
    <lineage>
        <taxon>Eukaryota</taxon>
        <taxon>Rhodophyta</taxon>
        <taxon>Bangiophyceae</taxon>
        <taxon>Galdieriales</taxon>
        <taxon>Galdieriaceae</taxon>
        <taxon>Galdieria</taxon>
    </lineage>
</organism>
<dbReference type="InterPro" id="IPR045077">
    <property type="entry name" value="L3_arc_euk"/>
</dbReference>
<dbReference type="EMBL" id="JANCYU010000065">
    <property type="protein sequence ID" value="KAK4528524.1"/>
    <property type="molecule type" value="Genomic_DNA"/>
</dbReference>
<comment type="caution">
    <text evidence="8">The sequence shown here is derived from an EMBL/GenBank/DDBJ whole genome shotgun (WGS) entry which is preliminary data.</text>
</comment>
<evidence type="ECO:0000256" key="4">
    <source>
        <dbReference type="ARBA" id="ARBA00023274"/>
    </source>
</evidence>
<dbReference type="FunFam" id="2.40.30.10:FF:000351">
    <property type="entry name" value="Ribosomal protein L3"/>
    <property type="match status" value="1"/>
</dbReference>
<evidence type="ECO:0000256" key="6">
    <source>
        <dbReference type="RuleBase" id="RU003905"/>
    </source>
</evidence>
<evidence type="ECO:0000256" key="7">
    <source>
        <dbReference type="SAM" id="MobiDB-lite"/>
    </source>
</evidence>
<dbReference type="PROSITE" id="PS00474">
    <property type="entry name" value="RIBOSOMAL_L3"/>
    <property type="match status" value="1"/>
</dbReference>
<evidence type="ECO:0000256" key="5">
    <source>
        <dbReference type="ARBA" id="ARBA00035503"/>
    </source>
</evidence>
<sequence>MSHRKFERPRHGSLGFLPRKRARRQRGRIKAFPKDDPSKPCHLTAFLSYKAGMTHVVRDVDKPGSKLHKKEVVEAVTVLEAPPMVVVGIVGYIETPRGLRSLKTVWAEHLSDECKRRFYKNWYKSKKKAFTKYAKVKYQKGGESIKRDLEKIKKYCTVIRVLAHTQMRKLNIGQKKAHIAEIQVNGGTTAEKVDFATGLFEKTVSVDQVFAKDEMIDAIGVTKGKGFEGVIHRWGVTRLPRKTHRGLRKVACIGAWHPARIQFSVPRAGQNGYHHRTQMNLKIYRIAKGNNPKSASTEFDLTEKSITPLGGFPHYGVVNEDFIMVRGSVLGPRKRVITLRKSLYTNTSRYAQEEINLKFIDTSSKFGHGRFQTHQEKQRFLGSLKPRV</sequence>
<dbReference type="FunFam" id="4.10.960.10:FF:000002">
    <property type="entry name" value="60S ribosomal protein L3"/>
    <property type="match status" value="1"/>
</dbReference>
<feature type="region of interest" description="Disordered" evidence="7">
    <location>
        <begin position="1"/>
        <end position="36"/>
    </location>
</feature>
<dbReference type="FunFam" id="4.10.960.10:FF:000001">
    <property type="entry name" value="60S ribosomal protein L3"/>
    <property type="match status" value="1"/>
</dbReference>
<dbReference type="GO" id="GO:0006412">
    <property type="term" value="P:translation"/>
    <property type="evidence" value="ECO:0007669"/>
    <property type="project" value="InterPro"/>
</dbReference>
<keyword evidence="4 6" id="KW-0687">Ribonucleoprotein</keyword>
<dbReference type="FunFam" id="3.30.1430.10:FF:000001">
    <property type="entry name" value="60S ribosomal protein L3"/>
    <property type="match status" value="1"/>
</dbReference>
<keyword evidence="3 6" id="KW-0689">Ribosomal protein</keyword>
<dbReference type="PANTHER" id="PTHR11363">
    <property type="entry name" value="60S RIBOSOMAL PROTEIN L3-RELATED"/>
    <property type="match status" value="1"/>
</dbReference>
<dbReference type="FunFam" id="2.40.30.10:FF:000079">
    <property type="entry name" value="60S ribosomal protein L3"/>
    <property type="match status" value="1"/>
</dbReference>
<evidence type="ECO:0000256" key="2">
    <source>
        <dbReference type="ARBA" id="ARBA00011838"/>
    </source>
</evidence>
<dbReference type="Pfam" id="PF00297">
    <property type="entry name" value="Ribosomal_L3"/>
    <property type="match status" value="1"/>
</dbReference>
<protein>
    <recommendedName>
        <fullName evidence="5">50S ribosomal protein L3, chloroplastic</fullName>
    </recommendedName>
</protein>
<dbReference type="SUPFAM" id="SSF50447">
    <property type="entry name" value="Translation proteins"/>
    <property type="match status" value="1"/>
</dbReference>